<gene>
    <name evidence="1" type="ORF">EV195_110120</name>
</gene>
<dbReference type="EMBL" id="SLXM01000010">
    <property type="protein sequence ID" value="TCP22989.1"/>
    <property type="molecule type" value="Genomic_DNA"/>
</dbReference>
<dbReference type="InterPro" id="IPR021272">
    <property type="entry name" value="DUF2851"/>
</dbReference>
<protein>
    <submittedName>
        <fullName evidence="1">Uncharacterized protein DUF2851</fullName>
    </submittedName>
</protein>
<dbReference type="RefSeq" id="WP_132795768.1">
    <property type="nucleotide sequence ID" value="NZ_SLXM01000010.1"/>
</dbReference>
<dbReference type="OrthoDB" id="1005072at2"/>
<dbReference type="Proteomes" id="UP000294564">
    <property type="component" value="Unassembled WGS sequence"/>
</dbReference>
<sequence length="424" mass="50052">MKEKFLHYLWKNKLLLHDKLFTTQNEKVTIVNCGQSNDNSGPDFLNASLQIDQQLWYGNVEIHQKTSDWYAHEHETDTNYDAVILHVVYEDDVEVYMKNNKIIPTLELKGKIDEKLFQNYSSLISKKINWIACGNQISTIDSFIVNNWLERLFFERLEKKSESILILLKNVNNDYEAVLFQMLAKNFGLKVNGEAFLNLSTSFDFSVLRKVWFDEFQLAALLFGQAGFLEEESEVSYFNELRNEYHYLKHKYSLNPIDKKYFQFFRIRPNNFPTIRIAQLIALYVKCHNLFSRLMEIKKPEEVYELLDVEVNIFWKTHYTFEKESKKSSKKLSKSFIDLLIINTIIPLKFVYCKSKNNLNENEILEMLESLHPEKNSIISNFEKLKVKIENSFKTQALLELYKGYCSKKRCLDCAIGNQLLKSS</sequence>
<evidence type="ECO:0000313" key="1">
    <source>
        <dbReference type="EMBL" id="TCP22989.1"/>
    </source>
</evidence>
<organism evidence="1 2">
    <name type="scientific">Tenacibaculum skagerrakense</name>
    <dbReference type="NCBI Taxonomy" id="186571"/>
    <lineage>
        <taxon>Bacteria</taxon>
        <taxon>Pseudomonadati</taxon>
        <taxon>Bacteroidota</taxon>
        <taxon>Flavobacteriia</taxon>
        <taxon>Flavobacteriales</taxon>
        <taxon>Flavobacteriaceae</taxon>
        <taxon>Tenacibaculum</taxon>
    </lineage>
</organism>
<proteinExistence type="predicted"/>
<accession>A0A4R2NMT2</accession>
<keyword evidence="2" id="KW-1185">Reference proteome</keyword>
<reference evidence="1 2" key="1">
    <citation type="submission" date="2019-03" db="EMBL/GenBank/DDBJ databases">
        <title>Genomic Encyclopedia of Type Strains, Phase IV (KMG-IV): sequencing the most valuable type-strain genomes for metagenomic binning, comparative biology and taxonomic classification.</title>
        <authorList>
            <person name="Goeker M."/>
        </authorList>
    </citation>
    <scope>NUCLEOTIDE SEQUENCE [LARGE SCALE GENOMIC DNA]</scope>
    <source>
        <strain evidence="1 2">DSM 14836</strain>
    </source>
</reference>
<dbReference type="AlphaFoldDB" id="A0A4R2NMT2"/>
<name>A0A4R2NMT2_9FLAO</name>
<comment type="caution">
    <text evidence="1">The sequence shown here is derived from an EMBL/GenBank/DDBJ whole genome shotgun (WGS) entry which is preliminary data.</text>
</comment>
<evidence type="ECO:0000313" key="2">
    <source>
        <dbReference type="Proteomes" id="UP000294564"/>
    </source>
</evidence>
<dbReference type="Pfam" id="PF11013">
    <property type="entry name" value="DUF2851"/>
    <property type="match status" value="1"/>
</dbReference>